<accession>Q3A8A8</accession>
<dbReference type="KEGG" id="pca:Pcar_0122"/>
<dbReference type="Pfam" id="PF26109">
    <property type="entry name" value="WHD_BrxR"/>
    <property type="match status" value="1"/>
</dbReference>
<dbReference type="EMBL" id="CP000142">
    <property type="protein sequence ID" value="ABA87384.1"/>
    <property type="molecule type" value="Genomic_DNA"/>
</dbReference>
<gene>
    <name evidence="4" type="ordered locus">Pcar_0122</name>
</gene>
<evidence type="ECO:0000259" key="2">
    <source>
        <dbReference type="Pfam" id="PF26107"/>
    </source>
</evidence>
<keyword evidence="5" id="KW-1185">Reference proteome</keyword>
<organism evidence="4 5">
    <name type="scientific">Syntrophotalea carbinolica (strain DSM 2380 / NBRC 103641 / GraBd1)</name>
    <name type="common">Pelobacter carbinolicus</name>
    <dbReference type="NCBI Taxonomy" id="338963"/>
    <lineage>
        <taxon>Bacteria</taxon>
        <taxon>Pseudomonadati</taxon>
        <taxon>Thermodesulfobacteriota</taxon>
        <taxon>Desulfuromonadia</taxon>
        <taxon>Desulfuromonadales</taxon>
        <taxon>Syntrophotaleaceae</taxon>
        <taxon>Syntrophotalea</taxon>
    </lineage>
</organism>
<sequence>MTTVRTIKSSNAEKLSKTEWFMSLNYAQRQRLRYFEARLLWEGHVNRQEVCDQFGVTANHFTRDVRLYKAHFPENISYDVSKRTYKPTHKFNPKIANGQPEEYLALLRGYANHPSTSILAEIGSFVPTSVMEEPQGVIDQKLLRIILFGIHHRLGVRINYQSFSHGEVSERTVWPHALAWAGFRWHVRAYDQIRGGYIDLVLTRILNANAGKEEIPSDAGRDNDWYETEEIEIIPAPHLSATQQQAVANEYGMKKTSTGYQWSVTIRRCLVPYFLYYYRLDEEPKQNQTNTFHRRVILKNAAEICKHTFPED</sequence>
<reference evidence="4 5" key="2">
    <citation type="journal article" date="2012" name="BMC Genomics">
        <title>The genome of Pelobacter carbinolicus reveals surprising metabolic capabilities and physiological features.</title>
        <authorList>
            <person name="Aklujkar M."/>
            <person name="Haveman S.A."/>
            <person name="Didonato R.Jr."/>
            <person name="Chertkov O."/>
            <person name="Han C.S."/>
            <person name="Land M.L."/>
            <person name="Brown P."/>
            <person name="Lovley D.R."/>
        </authorList>
    </citation>
    <scope>NUCLEOTIDE SEQUENCE [LARGE SCALE GENOMIC DNA]</scope>
    <source>
        <strain evidence="5">DSM 2380 / NBRC 103641 / GraBd1</strain>
    </source>
</reference>
<dbReference type="HOGENOM" id="CLU_054168_2_0_7"/>
<dbReference type="InterPro" id="IPR059019">
    <property type="entry name" value="WHD_CapW"/>
</dbReference>
<dbReference type="STRING" id="338963.Pcar_0122"/>
<evidence type="ECO:0000259" key="3">
    <source>
        <dbReference type="Pfam" id="PF26109"/>
    </source>
</evidence>
<dbReference type="eggNOG" id="COG2378">
    <property type="taxonomic scope" value="Bacteria"/>
</dbReference>
<name>Q3A8A8_SYNC1</name>
<evidence type="ECO:0000313" key="5">
    <source>
        <dbReference type="Proteomes" id="UP000002534"/>
    </source>
</evidence>
<proteinExistence type="predicted"/>
<dbReference type="InterPro" id="IPR016634">
    <property type="entry name" value="CapW-like"/>
</dbReference>
<dbReference type="Pfam" id="PF13280">
    <property type="entry name" value="WYL"/>
    <property type="match status" value="1"/>
</dbReference>
<dbReference type="RefSeq" id="WP_011339775.1">
    <property type="nucleotide sequence ID" value="NC_007498.2"/>
</dbReference>
<protein>
    <submittedName>
        <fullName evidence="4">Uncharacterized protein</fullName>
    </submittedName>
</protein>
<dbReference type="Proteomes" id="UP000002534">
    <property type="component" value="Chromosome"/>
</dbReference>
<reference evidence="5" key="1">
    <citation type="submission" date="2005-10" db="EMBL/GenBank/DDBJ databases">
        <title>Complete sequence of Pelobacter carbinolicus DSM 2380.</title>
        <authorList>
            <person name="Copeland A."/>
            <person name="Lucas S."/>
            <person name="Lapidus A."/>
            <person name="Barry K."/>
            <person name="Detter J.C."/>
            <person name="Glavina T."/>
            <person name="Hammon N."/>
            <person name="Israni S."/>
            <person name="Pitluck S."/>
            <person name="Chertkov O."/>
            <person name="Schmutz J."/>
            <person name="Larimer F."/>
            <person name="Land M."/>
            <person name="Kyrpides N."/>
            <person name="Ivanova N."/>
            <person name="Richardson P."/>
        </authorList>
    </citation>
    <scope>NUCLEOTIDE SEQUENCE [LARGE SCALE GENOMIC DNA]</scope>
    <source>
        <strain evidence="5">DSM 2380 / NBRC 103641 / GraBd1</strain>
    </source>
</reference>
<dbReference type="InterPro" id="IPR026881">
    <property type="entry name" value="WYL_dom"/>
</dbReference>
<dbReference type="AlphaFoldDB" id="Q3A8A8"/>
<dbReference type="PIRSF" id="PIRSF015558">
    <property type="entry name" value="Txn_reg_DeoR_prd"/>
    <property type="match status" value="1"/>
</dbReference>
<dbReference type="PROSITE" id="PS52050">
    <property type="entry name" value="WYL"/>
    <property type="match status" value="1"/>
</dbReference>
<feature type="domain" description="DNA-binding transcriptional repressor CapW C-terminal dimerisation" evidence="2">
    <location>
        <begin position="229"/>
        <end position="304"/>
    </location>
</feature>
<feature type="domain" description="WYL" evidence="1">
    <location>
        <begin position="143"/>
        <end position="208"/>
    </location>
</feature>
<dbReference type="InterPro" id="IPR059020">
    <property type="entry name" value="CapW_CTD"/>
</dbReference>
<feature type="domain" description="DNA-binding transcriptional repressor CapW winged helix-turn-helix" evidence="3">
    <location>
        <begin position="28"/>
        <end position="108"/>
    </location>
</feature>
<dbReference type="Pfam" id="PF26107">
    <property type="entry name" value="BrxR_CTD"/>
    <property type="match status" value="1"/>
</dbReference>
<evidence type="ECO:0000259" key="1">
    <source>
        <dbReference type="Pfam" id="PF13280"/>
    </source>
</evidence>
<dbReference type="OrthoDB" id="6400324at2"/>
<evidence type="ECO:0000313" key="4">
    <source>
        <dbReference type="EMBL" id="ABA87384.1"/>
    </source>
</evidence>